<name>A0A437PNM2_9ACTN</name>
<organism evidence="7 8">
    <name type="scientific">Streptomyces antnestii</name>
    <dbReference type="NCBI Taxonomy" id="2494256"/>
    <lineage>
        <taxon>Bacteria</taxon>
        <taxon>Bacillati</taxon>
        <taxon>Actinomycetota</taxon>
        <taxon>Actinomycetes</taxon>
        <taxon>Kitasatosporales</taxon>
        <taxon>Streptomycetaceae</taxon>
        <taxon>Streptomyces</taxon>
    </lineage>
</organism>
<dbReference type="HAMAP" id="MF_01151">
    <property type="entry name" value="GrpE"/>
    <property type="match status" value="1"/>
</dbReference>
<gene>
    <name evidence="3 7" type="primary">grpE</name>
    <name evidence="7" type="ORF">EOT10_17770</name>
</gene>
<dbReference type="SUPFAM" id="SSF51064">
    <property type="entry name" value="Head domain of nucleotide exchange factor GrpE"/>
    <property type="match status" value="1"/>
</dbReference>
<comment type="subunit">
    <text evidence="3">Homodimer.</text>
</comment>
<dbReference type="GO" id="GO:0006457">
    <property type="term" value="P:protein folding"/>
    <property type="evidence" value="ECO:0007669"/>
    <property type="project" value="InterPro"/>
</dbReference>
<dbReference type="InterPro" id="IPR000740">
    <property type="entry name" value="GrpE"/>
</dbReference>
<dbReference type="GO" id="GO:0051082">
    <property type="term" value="F:unfolded protein binding"/>
    <property type="evidence" value="ECO:0007669"/>
    <property type="project" value="TreeGrafter"/>
</dbReference>
<dbReference type="PRINTS" id="PR00773">
    <property type="entry name" value="GRPEPROTEIN"/>
</dbReference>
<dbReference type="GO" id="GO:0000774">
    <property type="term" value="F:adenyl-nucleotide exchange factor activity"/>
    <property type="evidence" value="ECO:0007669"/>
    <property type="project" value="InterPro"/>
</dbReference>
<dbReference type="SUPFAM" id="SSF58014">
    <property type="entry name" value="Coiled-coil domain of nucleotide exchange factor GrpE"/>
    <property type="match status" value="1"/>
</dbReference>
<accession>A0A437PNM2</accession>
<dbReference type="Pfam" id="PF01025">
    <property type="entry name" value="GrpE"/>
    <property type="match status" value="1"/>
</dbReference>
<dbReference type="PANTHER" id="PTHR21237:SF23">
    <property type="entry name" value="GRPE PROTEIN HOMOLOG, MITOCHONDRIAL"/>
    <property type="match status" value="1"/>
</dbReference>
<evidence type="ECO:0000313" key="7">
    <source>
        <dbReference type="EMBL" id="RVU23903.1"/>
    </source>
</evidence>
<comment type="function">
    <text evidence="3 4">Participates actively in the response to hyperosmotic and heat shock by preventing the aggregation of stress-denatured proteins, in association with DnaK and GrpE. It is the nucleotide exchange factor for DnaK and may function as a thermosensor. Unfolded proteins bind initially to DnaJ; upon interaction with the DnaJ-bound protein, DnaK hydrolyzes its bound ATP, resulting in the formation of a stable complex. GrpE releases ADP from DnaK; ATP binding to DnaK triggers the release of the substrate protein, thus completing the reaction cycle. Several rounds of ATP-dependent interactions between DnaJ, DnaK and GrpE are required for fully efficient folding.</text>
</comment>
<dbReference type="GO" id="GO:0005737">
    <property type="term" value="C:cytoplasm"/>
    <property type="evidence" value="ECO:0007669"/>
    <property type="project" value="UniProtKB-SubCell"/>
</dbReference>
<dbReference type="Gene3D" id="2.30.22.10">
    <property type="entry name" value="Head domain of nucleotide exchange factor GrpE"/>
    <property type="match status" value="1"/>
</dbReference>
<keyword evidence="2 3" id="KW-0143">Chaperone</keyword>
<keyword evidence="3 4" id="KW-0346">Stress response</keyword>
<dbReference type="OrthoDB" id="5191115at2"/>
<dbReference type="GO" id="GO:0042803">
    <property type="term" value="F:protein homodimerization activity"/>
    <property type="evidence" value="ECO:0007669"/>
    <property type="project" value="InterPro"/>
</dbReference>
<evidence type="ECO:0000313" key="8">
    <source>
        <dbReference type="Proteomes" id="UP000283128"/>
    </source>
</evidence>
<dbReference type="PANTHER" id="PTHR21237">
    <property type="entry name" value="GRPE PROTEIN"/>
    <property type="match status" value="1"/>
</dbReference>
<comment type="caution">
    <text evidence="7">The sequence shown here is derived from an EMBL/GenBank/DDBJ whole genome shotgun (WGS) entry which is preliminary data.</text>
</comment>
<dbReference type="InterPro" id="IPR009012">
    <property type="entry name" value="GrpE_head"/>
</dbReference>
<evidence type="ECO:0000256" key="4">
    <source>
        <dbReference type="RuleBase" id="RU000639"/>
    </source>
</evidence>
<dbReference type="Proteomes" id="UP000283128">
    <property type="component" value="Unassembled WGS sequence"/>
</dbReference>
<evidence type="ECO:0000256" key="6">
    <source>
        <dbReference type="SAM" id="MobiDB-lite"/>
    </source>
</evidence>
<feature type="compositionally biased region" description="Basic and acidic residues" evidence="6">
    <location>
        <begin position="33"/>
        <end position="48"/>
    </location>
</feature>
<evidence type="ECO:0000256" key="1">
    <source>
        <dbReference type="ARBA" id="ARBA00009054"/>
    </source>
</evidence>
<proteinExistence type="inferred from homology"/>
<sequence length="216" mass="23933">MSRPNDSRLPHRQRPPVVMRDNRRIDPVTLQLRKPDRTAAERKTEQAQDRVLPGTEHAPEEGGRAADLETQLGERIADLQRLKAEYDNYRKRVRRDRLAIREIAVANVLAGLLPVLDAIDRAREHGEVTGGFKAVADVLGERLAGLGLETVGEPGEPFDPARHEAVIHERSDAVEQPTCTTVLRRGYQVGEHLLRPAEVSVTGPADPPQNPRSGLA</sequence>
<feature type="region of interest" description="Disordered" evidence="6">
    <location>
        <begin position="1"/>
        <end position="67"/>
    </location>
</feature>
<comment type="subcellular location">
    <subcellularLocation>
        <location evidence="3">Cytoplasm</location>
    </subcellularLocation>
</comment>
<dbReference type="Gene3D" id="3.90.20.20">
    <property type="match status" value="1"/>
</dbReference>
<dbReference type="AlphaFoldDB" id="A0A437PNM2"/>
<dbReference type="CDD" id="cd00446">
    <property type="entry name" value="GrpE"/>
    <property type="match status" value="1"/>
</dbReference>
<keyword evidence="8" id="KW-1185">Reference proteome</keyword>
<dbReference type="RefSeq" id="WP_127829199.1">
    <property type="nucleotide sequence ID" value="NZ_RZYA01000007.1"/>
</dbReference>
<protein>
    <recommendedName>
        <fullName evidence="3 4">Protein GrpE</fullName>
    </recommendedName>
    <alternativeName>
        <fullName evidence="3">HSP-70 cofactor</fullName>
    </alternativeName>
</protein>
<feature type="region of interest" description="Disordered" evidence="6">
    <location>
        <begin position="197"/>
        <end position="216"/>
    </location>
</feature>
<dbReference type="PROSITE" id="PS01071">
    <property type="entry name" value="GRPE"/>
    <property type="match status" value="1"/>
</dbReference>
<evidence type="ECO:0000256" key="3">
    <source>
        <dbReference type="HAMAP-Rule" id="MF_01151"/>
    </source>
</evidence>
<evidence type="ECO:0000256" key="2">
    <source>
        <dbReference type="ARBA" id="ARBA00023186"/>
    </source>
</evidence>
<feature type="compositionally biased region" description="Basic and acidic residues" evidence="6">
    <location>
        <begin position="57"/>
        <end position="67"/>
    </location>
</feature>
<comment type="similarity">
    <text evidence="1 3 5">Belongs to the GrpE family.</text>
</comment>
<reference evidence="7 8" key="1">
    <citation type="submission" date="2019-01" db="EMBL/GenBank/DDBJ databases">
        <title>Genome sequences of Streptomyces and Rhizobium isolates collected from root and soil.</title>
        <authorList>
            <person name="Chhettri S."/>
            <person name="Sevigny J.L."/>
            <person name="Sen A."/>
            <person name="Ennis N."/>
            <person name="Tisa L."/>
        </authorList>
    </citation>
    <scope>NUCLEOTIDE SEQUENCE [LARGE SCALE GENOMIC DNA]</scope>
    <source>
        <strain evidence="7 8">San01</strain>
    </source>
</reference>
<dbReference type="InterPro" id="IPR013805">
    <property type="entry name" value="GrpE_CC"/>
</dbReference>
<keyword evidence="3" id="KW-0963">Cytoplasm</keyword>
<evidence type="ECO:0000256" key="5">
    <source>
        <dbReference type="RuleBase" id="RU004478"/>
    </source>
</evidence>
<dbReference type="EMBL" id="RZYA01000007">
    <property type="protein sequence ID" value="RVU23903.1"/>
    <property type="molecule type" value="Genomic_DNA"/>
</dbReference>
<dbReference type="GO" id="GO:0051087">
    <property type="term" value="F:protein-folding chaperone binding"/>
    <property type="evidence" value="ECO:0007669"/>
    <property type="project" value="InterPro"/>
</dbReference>